<feature type="region of interest" description="Disordered" evidence="1">
    <location>
        <begin position="1"/>
        <end position="40"/>
    </location>
</feature>
<organism evidence="2 3">
    <name type="scientific">Apiospora saccharicola</name>
    <dbReference type="NCBI Taxonomy" id="335842"/>
    <lineage>
        <taxon>Eukaryota</taxon>
        <taxon>Fungi</taxon>
        <taxon>Dikarya</taxon>
        <taxon>Ascomycota</taxon>
        <taxon>Pezizomycotina</taxon>
        <taxon>Sordariomycetes</taxon>
        <taxon>Xylariomycetidae</taxon>
        <taxon>Amphisphaeriales</taxon>
        <taxon>Apiosporaceae</taxon>
        <taxon>Apiospora</taxon>
    </lineage>
</organism>
<dbReference type="Proteomes" id="UP001446871">
    <property type="component" value="Unassembled WGS sequence"/>
</dbReference>
<evidence type="ECO:0000313" key="3">
    <source>
        <dbReference type="Proteomes" id="UP001446871"/>
    </source>
</evidence>
<accession>A0ABR1UMM2</accession>
<keyword evidence="3" id="KW-1185">Reference proteome</keyword>
<name>A0ABR1UMM2_9PEZI</name>
<gene>
    <name evidence="2" type="ORF">PG996_010082</name>
</gene>
<sequence>MDENQSHGGSLSGFSRQLTKGGSKAGIPYKVEFTNGPSGTTDEDYFLGEDRSKNRCALPYGNAFLLINSAVVNKGERSHDPWWDDKTFEETLAYKTDSNGRVTASVTTMGVSAYCKYPSPGKKFWDGTQWLQHPLATSLPRKEKQGRVAYYSCDNYPGYAGPSGIPGATRRRGASRGL</sequence>
<evidence type="ECO:0000256" key="1">
    <source>
        <dbReference type="SAM" id="MobiDB-lite"/>
    </source>
</evidence>
<evidence type="ECO:0000313" key="2">
    <source>
        <dbReference type="EMBL" id="KAK8060152.1"/>
    </source>
</evidence>
<reference evidence="2 3" key="1">
    <citation type="submission" date="2023-01" db="EMBL/GenBank/DDBJ databases">
        <title>Analysis of 21 Apiospora genomes using comparative genomics revels a genus with tremendous synthesis potential of carbohydrate active enzymes and secondary metabolites.</title>
        <authorList>
            <person name="Sorensen T."/>
        </authorList>
    </citation>
    <scope>NUCLEOTIDE SEQUENCE [LARGE SCALE GENOMIC DNA]</scope>
    <source>
        <strain evidence="2 3">CBS 83171</strain>
    </source>
</reference>
<protein>
    <submittedName>
        <fullName evidence="2">Uncharacterized protein</fullName>
    </submittedName>
</protein>
<feature type="compositionally biased region" description="Polar residues" evidence="1">
    <location>
        <begin position="1"/>
        <end position="20"/>
    </location>
</feature>
<proteinExistence type="predicted"/>
<comment type="caution">
    <text evidence="2">The sequence shown here is derived from an EMBL/GenBank/DDBJ whole genome shotgun (WGS) entry which is preliminary data.</text>
</comment>
<dbReference type="EMBL" id="JAQQWM010000006">
    <property type="protein sequence ID" value="KAK8060152.1"/>
    <property type="molecule type" value="Genomic_DNA"/>
</dbReference>